<feature type="region of interest" description="Disordered" evidence="1">
    <location>
        <begin position="169"/>
        <end position="203"/>
    </location>
</feature>
<dbReference type="EMBL" id="JADCTT010000015">
    <property type="protein sequence ID" value="KAF9744178.1"/>
    <property type="molecule type" value="Genomic_DNA"/>
</dbReference>
<accession>A0A8H7K5G2</accession>
<evidence type="ECO:0000256" key="1">
    <source>
        <dbReference type="SAM" id="MobiDB-lite"/>
    </source>
</evidence>
<protein>
    <submittedName>
        <fullName evidence="2">Uncharacterized protein</fullName>
    </submittedName>
</protein>
<proteinExistence type="predicted"/>
<organism evidence="2 3">
    <name type="scientific">Bionectria ochroleuca</name>
    <name type="common">Gliocladium roseum</name>
    <dbReference type="NCBI Taxonomy" id="29856"/>
    <lineage>
        <taxon>Eukaryota</taxon>
        <taxon>Fungi</taxon>
        <taxon>Dikarya</taxon>
        <taxon>Ascomycota</taxon>
        <taxon>Pezizomycotina</taxon>
        <taxon>Sordariomycetes</taxon>
        <taxon>Hypocreomycetidae</taxon>
        <taxon>Hypocreales</taxon>
        <taxon>Bionectriaceae</taxon>
        <taxon>Clonostachys</taxon>
    </lineage>
</organism>
<name>A0A8H7K5G2_BIOOC</name>
<feature type="region of interest" description="Disordered" evidence="1">
    <location>
        <begin position="20"/>
        <end position="50"/>
    </location>
</feature>
<feature type="compositionally biased region" description="Basic and acidic residues" evidence="1">
    <location>
        <begin position="36"/>
        <end position="46"/>
    </location>
</feature>
<dbReference type="AlphaFoldDB" id="A0A8H7K5G2"/>
<feature type="compositionally biased region" description="Basic and acidic residues" evidence="1">
    <location>
        <begin position="169"/>
        <end position="187"/>
    </location>
</feature>
<sequence>MEGHRKWPVGRLFVTISTLRKQKQRETSTKRRPHHWSSDDASDSRNSDYLCSNDDDHTAALPRSRLRPAGSALGFVSYADWEPGRSYDSEPTIHYNVEWGLSVRNRGQAGESELDVVISPQKQLQDWSKFLNDGKTITATFVFYYDGVDNGKPLNGHDDVPEEFRRLVVDDQREQEERQRRERDKTQNRKRRRRESNDSLSIATGLRHHDIPDMVFPTSPLELDLSNEDAIREYSVWHRARVSSEQRGYYDEIEALTLANCFTLDMIASNQNNMYRFYIGERVPKGIAWSYVCYIQHYLKQRERA</sequence>
<gene>
    <name evidence="2" type="ORF">IM811_005758</name>
</gene>
<evidence type="ECO:0000313" key="2">
    <source>
        <dbReference type="EMBL" id="KAF9744178.1"/>
    </source>
</evidence>
<comment type="caution">
    <text evidence="2">The sequence shown here is derived from an EMBL/GenBank/DDBJ whole genome shotgun (WGS) entry which is preliminary data.</text>
</comment>
<evidence type="ECO:0000313" key="3">
    <source>
        <dbReference type="Proteomes" id="UP000616885"/>
    </source>
</evidence>
<dbReference type="Proteomes" id="UP000616885">
    <property type="component" value="Unassembled WGS sequence"/>
</dbReference>
<reference evidence="2" key="1">
    <citation type="submission" date="2020-10" db="EMBL/GenBank/DDBJ databases">
        <title>High-Quality Genome Resource of Clonostachys rosea strain S41 by Oxford Nanopore Long-Read Sequencing.</title>
        <authorList>
            <person name="Wang H."/>
        </authorList>
    </citation>
    <scope>NUCLEOTIDE SEQUENCE</scope>
    <source>
        <strain evidence="2">S41</strain>
    </source>
</reference>